<dbReference type="OMA" id="STRNNAC"/>
<accession>D8SJY6</accession>
<dbReference type="GO" id="GO:0005634">
    <property type="term" value="C:nucleus"/>
    <property type="evidence" value="ECO:0007669"/>
    <property type="project" value="UniProtKB-SubCell"/>
</dbReference>
<dbReference type="PROSITE" id="PS50134">
    <property type="entry name" value="ZF_TAZ"/>
    <property type="match status" value="2"/>
</dbReference>
<dbReference type="Pfam" id="PF08214">
    <property type="entry name" value="HAT_KAT11"/>
    <property type="match status" value="1"/>
</dbReference>
<dbReference type="SMART" id="SM00551">
    <property type="entry name" value="ZnF_TAZ"/>
    <property type="match status" value="2"/>
</dbReference>
<feature type="region of interest" description="Disordered" evidence="16">
    <location>
        <begin position="1210"/>
        <end position="1233"/>
    </location>
</feature>
<dbReference type="Pfam" id="PF02135">
    <property type="entry name" value="zf-TAZ"/>
    <property type="match status" value="2"/>
</dbReference>
<feature type="compositionally biased region" description="Basic residues" evidence="16">
    <location>
        <begin position="1218"/>
        <end position="1233"/>
    </location>
</feature>
<comment type="catalytic activity">
    <reaction evidence="14">
        <text>L-lysyl-[protein] + acetyl-CoA = N(6)-acetyl-L-lysyl-[protein] + CoA + H(+)</text>
        <dbReference type="Rhea" id="RHEA:45948"/>
        <dbReference type="Rhea" id="RHEA-COMP:9752"/>
        <dbReference type="Rhea" id="RHEA-COMP:10731"/>
        <dbReference type="ChEBI" id="CHEBI:15378"/>
        <dbReference type="ChEBI" id="CHEBI:29969"/>
        <dbReference type="ChEBI" id="CHEBI:57287"/>
        <dbReference type="ChEBI" id="CHEBI:57288"/>
        <dbReference type="ChEBI" id="CHEBI:61930"/>
        <dbReference type="EC" id="2.3.1.48"/>
    </reaction>
</comment>
<dbReference type="Pfam" id="PF00628">
    <property type="entry name" value="PHD"/>
    <property type="match status" value="1"/>
</dbReference>
<feature type="domain" description="ZZ-type" evidence="18">
    <location>
        <begin position="1270"/>
        <end position="1333"/>
    </location>
</feature>
<evidence type="ECO:0000256" key="10">
    <source>
        <dbReference type="ARBA" id="ARBA00023159"/>
    </source>
</evidence>
<dbReference type="PANTHER" id="PTHR13808">
    <property type="entry name" value="CBP/P300-RELATED"/>
    <property type="match status" value="1"/>
</dbReference>
<dbReference type="InterPro" id="IPR036529">
    <property type="entry name" value="KIX_dom_sf"/>
</dbReference>
<feature type="domain" description="CBP/p300-type HAT" evidence="19">
    <location>
        <begin position="949"/>
        <end position="1388"/>
    </location>
</feature>
<dbReference type="InterPro" id="IPR019787">
    <property type="entry name" value="Znf_PHD-finger"/>
</dbReference>
<dbReference type="KEGG" id="smo:SELMODRAFT_422911"/>
<evidence type="ECO:0000256" key="5">
    <source>
        <dbReference type="ARBA" id="ARBA00022723"/>
    </source>
</evidence>
<keyword evidence="13" id="KW-0012">Acyltransferase</keyword>
<dbReference type="InterPro" id="IPR000197">
    <property type="entry name" value="Znf_TAZ"/>
</dbReference>
<dbReference type="eggNOG" id="KOG1778">
    <property type="taxonomic scope" value="Eukaryota"/>
</dbReference>
<dbReference type="STRING" id="88036.D8SJY6"/>
<evidence type="ECO:0000259" key="18">
    <source>
        <dbReference type="PROSITE" id="PS50135"/>
    </source>
</evidence>
<feature type="domain" description="TAZ-type" evidence="17">
    <location>
        <begin position="1449"/>
        <end position="1533"/>
    </location>
</feature>
<dbReference type="InterPro" id="IPR011011">
    <property type="entry name" value="Znf_FYVE_PHD"/>
</dbReference>
<feature type="region of interest" description="Disordered" evidence="16">
    <location>
        <begin position="671"/>
        <end position="713"/>
    </location>
</feature>
<feature type="domain" description="ZZ-type" evidence="18">
    <location>
        <begin position="1390"/>
        <end position="1443"/>
    </location>
</feature>
<dbReference type="Gramene" id="EFJ15241">
    <property type="protein sequence ID" value="EFJ15241"/>
    <property type="gene ID" value="SELMODRAFT_422911"/>
</dbReference>
<dbReference type="SUPFAM" id="SSF57850">
    <property type="entry name" value="RING/U-box"/>
    <property type="match status" value="2"/>
</dbReference>
<protein>
    <recommendedName>
        <fullName evidence="3">histone acetyltransferase</fullName>
        <ecNumber evidence="3">2.3.1.48</ecNumber>
    </recommendedName>
</protein>
<evidence type="ECO:0000313" key="21">
    <source>
        <dbReference type="Proteomes" id="UP000001514"/>
    </source>
</evidence>
<dbReference type="SMART" id="SM01250">
    <property type="entry name" value="KAT11"/>
    <property type="match status" value="1"/>
</dbReference>
<keyword evidence="8" id="KW-0156">Chromatin regulator</keyword>
<dbReference type="Gene3D" id="1.20.1020.10">
    <property type="entry name" value="TAZ domain"/>
    <property type="match status" value="2"/>
</dbReference>
<comment type="function">
    <text evidence="1">Acetyltransferase enzyme. Acetylates histones, giving a specific tag for transcriptional activation.</text>
</comment>
<dbReference type="Gene3D" id="3.30.40.10">
    <property type="entry name" value="Zinc/RING finger domain, C3HC4 (zinc finger)"/>
    <property type="match status" value="1"/>
</dbReference>
<dbReference type="GO" id="GO:0000123">
    <property type="term" value="C:histone acetyltransferase complex"/>
    <property type="evidence" value="ECO:0000318"/>
    <property type="project" value="GO_Central"/>
</dbReference>
<feature type="region of interest" description="Disordered" evidence="16">
    <location>
        <begin position="503"/>
        <end position="579"/>
    </location>
</feature>
<dbReference type="GO" id="GO:0005667">
    <property type="term" value="C:transcription regulator complex"/>
    <property type="evidence" value="ECO:0000318"/>
    <property type="project" value="GO_Central"/>
</dbReference>
<evidence type="ECO:0000259" key="19">
    <source>
        <dbReference type="PROSITE" id="PS51727"/>
    </source>
</evidence>
<evidence type="ECO:0000256" key="7">
    <source>
        <dbReference type="ARBA" id="ARBA00022833"/>
    </source>
</evidence>
<keyword evidence="10" id="KW-0010">Activator</keyword>
<dbReference type="GO" id="GO:0045944">
    <property type="term" value="P:positive regulation of transcription by RNA polymerase II"/>
    <property type="evidence" value="ECO:0000318"/>
    <property type="project" value="GO_Central"/>
</dbReference>
<reference evidence="20 21" key="1">
    <citation type="journal article" date="2011" name="Science">
        <title>The Selaginella genome identifies genetic changes associated with the evolution of vascular plants.</title>
        <authorList>
            <person name="Banks J.A."/>
            <person name="Nishiyama T."/>
            <person name="Hasebe M."/>
            <person name="Bowman J.L."/>
            <person name="Gribskov M."/>
            <person name="dePamphilis C."/>
            <person name="Albert V.A."/>
            <person name="Aono N."/>
            <person name="Aoyama T."/>
            <person name="Ambrose B.A."/>
            <person name="Ashton N.W."/>
            <person name="Axtell M.J."/>
            <person name="Barker E."/>
            <person name="Barker M.S."/>
            <person name="Bennetzen J.L."/>
            <person name="Bonawitz N.D."/>
            <person name="Chapple C."/>
            <person name="Cheng C."/>
            <person name="Correa L.G."/>
            <person name="Dacre M."/>
            <person name="DeBarry J."/>
            <person name="Dreyer I."/>
            <person name="Elias M."/>
            <person name="Engstrom E.M."/>
            <person name="Estelle M."/>
            <person name="Feng L."/>
            <person name="Finet C."/>
            <person name="Floyd S.K."/>
            <person name="Frommer W.B."/>
            <person name="Fujita T."/>
            <person name="Gramzow L."/>
            <person name="Gutensohn M."/>
            <person name="Harholt J."/>
            <person name="Hattori M."/>
            <person name="Heyl A."/>
            <person name="Hirai T."/>
            <person name="Hiwatashi Y."/>
            <person name="Ishikawa M."/>
            <person name="Iwata M."/>
            <person name="Karol K.G."/>
            <person name="Koehler B."/>
            <person name="Kolukisaoglu U."/>
            <person name="Kubo M."/>
            <person name="Kurata T."/>
            <person name="Lalonde S."/>
            <person name="Li K."/>
            <person name="Li Y."/>
            <person name="Litt A."/>
            <person name="Lyons E."/>
            <person name="Manning G."/>
            <person name="Maruyama T."/>
            <person name="Michael T.P."/>
            <person name="Mikami K."/>
            <person name="Miyazaki S."/>
            <person name="Morinaga S."/>
            <person name="Murata T."/>
            <person name="Mueller-Roeber B."/>
            <person name="Nelson D.R."/>
            <person name="Obara M."/>
            <person name="Oguri Y."/>
            <person name="Olmstead R.G."/>
            <person name="Onodera N."/>
            <person name="Petersen B.L."/>
            <person name="Pils B."/>
            <person name="Prigge M."/>
            <person name="Rensing S.A."/>
            <person name="Riano-Pachon D.M."/>
            <person name="Roberts A.W."/>
            <person name="Sato Y."/>
            <person name="Scheller H.V."/>
            <person name="Schulz B."/>
            <person name="Schulz C."/>
            <person name="Shakirov E.V."/>
            <person name="Shibagaki N."/>
            <person name="Shinohara N."/>
            <person name="Shippen D.E."/>
            <person name="Soerensen I."/>
            <person name="Sotooka R."/>
            <person name="Sugimoto N."/>
            <person name="Sugita M."/>
            <person name="Sumikawa N."/>
            <person name="Tanurdzic M."/>
            <person name="Theissen G."/>
            <person name="Ulvskov P."/>
            <person name="Wakazuki S."/>
            <person name="Weng J.K."/>
            <person name="Willats W.W."/>
            <person name="Wipf D."/>
            <person name="Wolf P.G."/>
            <person name="Yang L."/>
            <person name="Zimmer A.D."/>
            <person name="Zhu Q."/>
            <person name="Mitros T."/>
            <person name="Hellsten U."/>
            <person name="Loque D."/>
            <person name="Otillar R."/>
            <person name="Salamov A."/>
            <person name="Schmutz J."/>
            <person name="Shapiro H."/>
            <person name="Lindquist E."/>
            <person name="Lucas S."/>
            <person name="Rokhsar D."/>
            <person name="Grigoriev I.V."/>
        </authorList>
    </citation>
    <scope>NUCLEOTIDE SEQUENCE [LARGE SCALE GENOMIC DNA]</scope>
</reference>
<dbReference type="PROSITE" id="PS50135">
    <property type="entry name" value="ZF_ZZ_2"/>
    <property type="match status" value="2"/>
</dbReference>
<feature type="compositionally biased region" description="Polar residues" evidence="16">
    <location>
        <begin position="527"/>
        <end position="538"/>
    </location>
</feature>
<evidence type="ECO:0000256" key="14">
    <source>
        <dbReference type="ARBA" id="ARBA00048017"/>
    </source>
</evidence>
<keyword evidence="9" id="KW-0805">Transcription regulation</keyword>
<evidence type="ECO:0000256" key="3">
    <source>
        <dbReference type="ARBA" id="ARBA00013184"/>
    </source>
</evidence>
<organism evidence="21">
    <name type="scientific">Selaginella moellendorffii</name>
    <name type="common">Spikemoss</name>
    <dbReference type="NCBI Taxonomy" id="88036"/>
    <lineage>
        <taxon>Eukaryota</taxon>
        <taxon>Viridiplantae</taxon>
        <taxon>Streptophyta</taxon>
        <taxon>Embryophyta</taxon>
        <taxon>Tracheophyta</taxon>
        <taxon>Lycopodiopsida</taxon>
        <taxon>Selaginellales</taxon>
        <taxon>Selaginellaceae</taxon>
        <taxon>Selaginella</taxon>
    </lineage>
</organism>
<dbReference type="GO" id="GO:0008270">
    <property type="term" value="F:zinc ion binding"/>
    <property type="evidence" value="ECO:0007669"/>
    <property type="project" value="UniProtKB-KW"/>
</dbReference>
<keyword evidence="11" id="KW-0804">Transcription</keyword>
<evidence type="ECO:0000256" key="1">
    <source>
        <dbReference type="ARBA" id="ARBA00002581"/>
    </source>
</evidence>
<feature type="domain" description="TAZ-type" evidence="17">
    <location>
        <begin position="581"/>
        <end position="663"/>
    </location>
</feature>
<dbReference type="GO" id="GO:0004402">
    <property type="term" value="F:histone acetyltransferase activity"/>
    <property type="evidence" value="ECO:0000318"/>
    <property type="project" value="GO_Central"/>
</dbReference>
<dbReference type="FunCoup" id="D8SJY6">
    <property type="interactions" value="1546"/>
</dbReference>
<dbReference type="InterPro" id="IPR013178">
    <property type="entry name" value="Histone_AcTrfase_Rtt109/CBP"/>
</dbReference>
<dbReference type="Gene3D" id="3.30.60.90">
    <property type="match status" value="2"/>
</dbReference>
<dbReference type="InterPro" id="IPR035898">
    <property type="entry name" value="TAZ_dom_sf"/>
</dbReference>
<evidence type="ECO:0000256" key="15">
    <source>
        <dbReference type="PROSITE-ProRule" id="PRU00228"/>
    </source>
</evidence>
<keyword evidence="6 15" id="KW-0863">Zinc-finger</keyword>
<feature type="compositionally biased region" description="Polar residues" evidence="16">
    <location>
        <begin position="548"/>
        <end position="557"/>
    </location>
</feature>
<dbReference type="PANTHER" id="PTHR13808:SF1">
    <property type="entry name" value="HISTONE ACETYLTRANSFERASE"/>
    <property type="match status" value="1"/>
</dbReference>
<dbReference type="InParanoid" id="D8SJY6"/>
<gene>
    <name evidence="20" type="ORF">SELMODRAFT_422911</name>
</gene>
<evidence type="ECO:0000256" key="8">
    <source>
        <dbReference type="ARBA" id="ARBA00022853"/>
    </source>
</evidence>
<feature type="compositionally biased region" description="Low complexity" evidence="16">
    <location>
        <begin position="403"/>
        <end position="423"/>
    </location>
</feature>
<feature type="compositionally biased region" description="Polar residues" evidence="16">
    <location>
        <begin position="506"/>
        <end position="518"/>
    </location>
</feature>
<keyword evidence="7" id="KW-0862">Zinc</keyword>
<name>D8SJY6_SELML</name>
<dbReference type="InterPro" id="IPR043145">
    <property type="entry name" value="Znf_ZZ_sf"/>
</dbReference>
<dbReference type="SUPFAM" id="SSF57933">
    <property type="entry name" value="TAZ domain"/>
    <property type="match status" value="2"/>
</dbReference>
<dbReference type="InterPro" id="IPR013083">
    <property type="entry name" value="Znf_RING/FYVE/PHD"/>
</dbReference>
<comment type="subcellular location">
    <subcellularLocation>
        <location evidence="2">Nucleus</location>
    </subcellularLocation>
</comment>
<feature type="region of interest" description="Disordered" evidence="16">
    <location>
        <begin position="395"/>
        <end position="423"/>
    </location>
</feature>
<proteinExistence type="predicted"/>
<dbReference type="InterPro" id="IPR031162">
    <property type="entry name" value="CBP_P300_HAT"/>
</dbReference>
<dbReference type="EMBL" id="GL377624">
    <property type="protein sequence ID" value="EFJ15241.1"/>
    <property type="molecule type" value="Genomic_DNA"/>
</dbReference>
<dbReference type="PROSITE" id="PS51727">
    <property type="entry name" value="CBP_P300_HAT"/>
    <property type="match status" value="1"/>
</dbReference>
<dbReference type="InterPro" id="IPR000433">
    <property type="entry name" value="Znf_ZZ"/>
</dbReference>
<dbReference type="GO" id="GO:0031490">
    <property type="term" value="F:chromatin DNA binding"/>
    <property type="evidence" value="ECO:0000318"/>
    <property type="project" value="GO_Central"/>
</dbReference>
<evidence type="ECO:0000256" key="9">
    <source>
        <dbReference type="ARBA" id="ARBA00023015"/>
    </source>
</evidence>
<evidence type="ECO:0000256" key="11">
    <source>
        <dbReference type="ARBA" id="ARBA00023163"/>
    </source>
</evidence>
<evidence type="ECO:0000256" key="4">
    <source>
        <dbReference type="ARBA" id="ARBA00022679"/>
    </source>
</evidence>
<dbReference type="HOGENOM" id="CLU_002956_2_0_1"/>
<dbReference type="FunFam" id="3.30.60.90:FF:000022">
    <property type="entry name" value="Histone acetyltransferase of the CBP family 12"/>
    <property type="match status" value="1"/>
</dbReference>
<evidence type="ECO:0000256" key="2">
    <source>
        <dbReference type="ARBA" id="ARBA00004123"/>
    </source>
</evidence>
<evidence type="ECO:0000256" key="6">
    <source>
        <dbReference type="ARBA" id="ARBA00022771"/>
    </source>
</evidence>
<feature type="region of interest" description="Disordered" evidence="16">
    <location>
        <begin position="728"/>
        <end position="765"/>
    </location>
</feature>
<keyword evidence="21" id="KW-1185">Reference proteome</keyword>
<evidence type="ECO:0000259" key="17">
    <source>
        <dbReference type="PROSITE" id="PS50134"/>
    </source>
</evidence>
<keyword evidence="4" id="KW-0808">Transferase</keyword>
<feature type="region of interest" description="Disordered" evidence="16">
    <location>
        <begin position="1433"/>
        <end position="1452"/>
    </location>
</feature>
<evidence type="ECO:0000256" key="13">
    <source>
        <dbReference type="ARBA" id="ARBA00023315"/>
    </source>
</evidence>
<dbReference type="GO" id="GO:0003713">
    <property type="term" value="F:transcription coactivator activity"/>
    <property type="evidence" value="ECO:0000318"/>
    <property type="project" value="GO_Central"/>
</dbReference>
<evidence type="ECO:0000256" key="16">
    <source>
        <dbReference type="SAM" id="MobiDB-lite"/>
    </source>
</evidence>
<dbReference type="EC" id="2.3.1.48" evidence="3"/>
<evidence type="ECO:0000313" key="20">
    <source>
        <dbReference type="EMBL" id="EFJ15241.1"/>
    </source>
</evidence>
<dbReference type="SUPFAM" id="SSF57903">
    <property type="entry name" value="FYVE/PHD zinc finger"/>
    <property type="match status" value="1"/>
</dbReference>
<dbReference type="Gene3D" id="1.10.246.20">
    <property type="entry name" value="Coactivator CBP, KIX domain"/>
    <property type="match status" value="1"/>
</dbReference>
<dbReference type="Proteomes" id="UP000001514">
    <property type="component" value="Unassembled WGS sequence"/>
</dbReference>
<dbReference type="PROSITE" id="PS01357">
    <property type="entry name" value="ZF_ZZ_1"/>
    <property type="match status" value="1"/>
</dbReference>
<dbReference type="CDD" id="cd15614">
    <property type="entry name" value="PHD_HAC_like"/>
    <property type="match status" value="1"/>
</dbReference>
<evidence type="ECO:0000256" key="12">
    <source>
        <dbReference type="ARBA" id="ARBA00023242"/>
    </source>
</evidence>
<keyword evidence="5" id="KW-0479">Metal-binding</keyword>
<keyword evidence="12" id="KW-0539">Nucleus</keyword>
<sequence>MQAQAQLSGQCITLQDKTSLPSNPWGNDLALRRKVIEKIAQIFQKCKHQLPPEWQQKIPDLVSNVEQALYNDATSKEDYADVRTLEHRLQVATHRFVNQQPRVTSIEDLTRSSGTAVSVNGGGGMVPTPGMGGNLVPTPGYSNTMIPVGGHGNGTARASSTMMPTPGLGNKMGISTNGSMMPTGNANMNFVANGVQTSTGMFANGNLMPSGMPVNGMRMIHDGQLASSTGFSAGGMQMMPTPGLSMPQQSPSVSNFPKVSDISMASVQPQQLAASNGHILRAHMNGASQVKTANGLANGMVMNRSHLANGNVAVHDYPNQAQAQYMLQQQQRLNQQQRMQTLSSAVSNGSYAMNAADLAGPGGNLYTPSTTGGLVNNGVALNAINPQLAKSSSQQQGVAMSLQQQRMQQQQQHHQKQLQQQMQQLQQRQQAAQQQQPQQQDQGTTFQQLSDLTKTSLDVQNVVPGPVVQMEQSDQKPSPQVQQTWQAQEREVKNIANENHVVFPETQKQLQTPNSETLQPKPEPVNESVQVTEHQQSPQPAPAVLKQEQGSPSSMVSTPGGAAAQPESNGSGTGPQPVISSTRAQQYLKQQRWLLFLRHATKCSAAGGQCICSPHCQTARQLLSHMSKCRDRECQYPRCSASMKLLTHHQSCRDARCPVCGPVRQAILKQTHPPPADQMGSPPGSKDGGQPPLKRPKVASPDSTTMENGDGPVKVESKEVIKAVKAEAPHGGGVRNVKPEPVASDVKHPGNAIVKHESGPRIGKGGKPKIVGVSLTEIFTIEQIKQHIVSLRQWVGQSKSKAEKNQAMELQANEHACRLCAVEKLFFDPPPIYCTSCGIRVKRNALYYTTAVRETRHYFCIPCYNDVRTENVELEGLTYAKSCLEKRKHDEEQEEAWVCCDKCNLWQHQTCALFNSRRNEGGEAEYTCPECCMAEMESGERDPLPVSAVLGAKDLPRTWLSDHLESRLTLKLRQERSERARKEGRSHDEVLGAEGLVVRVVSSVDKRLEVKPRFLEIFQEEDYSTEFPYKSKAVLLFQKIEGVEVCLFGMYVQEFGVESAQPNQRRVYLSYLDSVKYFRPAEVKTPNGEALRTFVYHELLIAYLEYCKRRGFTSCYIWACPPLKGEDYILYCHPEIQKTPKSDKLREWYLTMLRKASRENIVVEITNFYDFFFISPGECKAKVTAARLPYFDGDYWPGAAEDMILQLQQQDDDDGSKQQKKGKIKKPPTKRATKTAAQAEMAINASKDAQLMQKLGESIMQMKEDFIMVHLQHTCTHCRNFILTGCRWVCRPCKTFQLCDRCHEAELKLDERERHPVNSKEMHYLTPIEVTDVPPDTKDNDDLMESEFFDTRHAFLTLCQGNHYQYDTLRRAKHSSMMVLYHLHNPMAPAFVVTCCICTHDIEPGQGWKCETCTEYDVCNGCYYKEETRKHPHKLVQHPSASERNAQNKEARQQRVQQLKMMQELLVHASKCCTTQCQYPNCGDLKRLFRHGMTCQKRVIGNCLHCKRMWSFMQLHARSCKQADCRVPRCNRWEASSTRNNACFLVSLPRAKVETKRKYQTSQGETKMRE</sequence>